<dbReference type="EMBL" id="JAVREJ010000026">
    <property type="protein sequence ID" value="MDT0353137.1"/>
    <property type="molecule type" value="Genomic_DNA"/>
</dbReference>
<dbReference type="SUPFAM" id="SSF101898">
    <property type="entry name" value="NHL repeat"/>
    <property type="match status" value="1"/>
</dbReference>
<comment type="caution">
    <text evidence="2">The sequence shown here is derived from an EMBL/GenBank/DDBJ whole genome shotgun (WGS) entry which is preliminary data.</text>
</comment>
<name>A0ABU2NGP4_9PSEU</name>
<feature type="compositionally biased region" description="Basic and acidic residues" evidence="1">
    <location>
        <begin position="194"/>
        <end position="205"/>
    </location>
</feature>
<feature type="region of interest" description="Disordered" evidence="1">
    <location>
        <begin position="261"/>
        <end position="288"/>
    </location>
</feature>
<protein>
    <submittedName>
        <fullName evidence="2">Phage tail protein</fullName>
    </submittedName>
</protein>
<dbReference type="Pfam" id="PF09684">
    <property type="entry name" value="Tail_P2_I"/>
    <property type="match status" value="1"/>
</dbReference>
<feature type="compositionally biased region" description="Basic and acidic residues" evidence="1">
    <location>
        <begin position="278"/>
        <end position="287"/>
    </location>
</feature>
<reference evidence="3" key="1">
    <citation type="submission" date="2023-07" db="EMBL/GenBank/DDBJ databases">
        <title>30 novel species of actinomycetes from the DSMZ collection.</title>
        <authorList>
            <person name="Nouioui I."/>
        </authorList>
    </citation>
    <scope>NUCLEOTIDE SEQUENCE [LARGE SCALE GENOMIC DNA]</scope>
    <source>
        <strain evidence="3">DSM 45834</strain>
    </source>
</reference>
<accession>A0ABU2NGP4</accession>
<dbReference type="RefSeq" id="WP_311559652.1">
    <property type="nucleotide sequence ID" value="NZ_JAVREJ010000026.1"/>
</dbReference>
<dbReference type="Proteomes" id="UP001183202">
    <property type="component" value="Unassembled WGS sequence"/>
</dbReference>
<keyword evidence="3" id="KW-1185">Reference proteome</keyword>
<gene>
    <name evidence="2" type="ORF">RM445_26850</name>
</gene>
<evidence type="ECO:0000256" key="1">
    <source>
        <dbReference type="SAM" id="MobiDB-lite"/>
    </source>
</evidence>
<feature type="region of interest" description="Disordered" evidence="1">
    <location>
        <begin position="171"/>
        <end position="214"/>
    </location>
</feature>
<organism evidence="2 3">
    <name type="scientific">Pseudonocardia charpentierae</name>
    <dbReference type="NCBI Taxonomy" id="3075545"/>
    <lineage>
        <taxon>Bacteria</taxon>
        <taxon>Bacillati</taxon>
        <taxon>Actinomycetota</taxon>
        <taxon>Actinomycetes</taxon>
        <taxon>Pseudonocardiales</taxon>
        <taxon>Pseudonocardiaceae</taxon>
        <taxon>Pseudonocardia</taxon>
    </lineage>
</organism>
<feature type="compositionally biased region" description="Acidic residues" evidence="1">
    <location>
        <begin position="176"/>
        <end position="193"/>
    </location>
</feature>
<proteinExistence type="predicted"/>
<sequence length="607" mass="64664">MSVGDDRRSGYLRYLPEVLALGGEGISVEVLLRIAETILDRRGGGLEHTVDGVTHTHDGIEAVLDRLPLLFDPYRMPAGFLPWLAGWVGTELSPVWDDHQRRRAVATAVPALDGQGTFEGLLRSLEHYAVSAARPRIALDDGSRILFCTPTPGRLAPLHTLLAHGPFLRRGPAAPLDDDDPADDGPADDDPADELFRDDLPDEGRVAPVSDTGPVEVVYPGLTDPGCLAATPDGDLLLGESAIAPGTVRGLWRVSRTGAYVDTEGAPPTPRPLGRPRPTAEEPRPEAPLKGARALVVEVEGNGWHAFVLDVDALYRLSSGTPETLTQLATRAALGLASTGLSPLESDEMIVDAPARLLVVDRDALVAVNADAPATEAFRHPFRTEGLVPGPLVALGDHLVVVDLRSRDPQSTDARPADLVLVDRGDDPADPDTWTERRLLATLPAEANPLVTPVALTVDGPDSLLVLDLGLRPRTAREADPFVKARAEPASVYRVRLTGTADAATLAVAGIEEVTAPGRLNRPTGMVVLDGTVYVSDPGQAVDRDDASIVRNRPGFLGVSVHFSRQRPTDPDTALTRRRIAHDVASIIDHHKPASVVAARPQASTDT</sequence>
<evidence type="ECO:0000313" key="2">
    <source>
        <dbReference type="EMBL" id="MDT0353137.1"/>
    </source>
</evidence>
<dbReference type="InterPro" id="IPR006521">
    <property type="entry name" value="Tail_protein_I"/>
</dbReference>
<evidence type="ECO:0000313" key="3">
    <source>
        <dbReference type="Proteomes" id="UP001183202"/>
    </source>
</evidence>